<organism evidence="1 2">
    <name type="scientific">Botryobasidium botryosum (strain FD-172 SS1)</name>
    <dbReference type="NCBI Taxonomy" id="930990"/>
    <lineage>
        <taxon>Eukaryota</taxon>
        <taxon>Fungi</taxon>
        <taxon>Dikarya</taxon>
        <taxon>Basidiomycota</taxon>
        <taxon>Agaricomycotina</taxon>
        <taxon>Agaricomycetes</taxon>
        <taxon>Cantharellales</taxon>
        <taxon>Botryobasidiaceae</taxon>
        <taxon>Botryobasidium</taxon>
    </lineage>
</organism>
<name>A0A067MKC0_BOTB1</name>
<keyword evidence="2" id="KW-1185">Reference proteome</keyword>
<dbReference type="OrthoDB" id="2677451at2759"/>
<dbReference type="EMBL" id="KL198030">
    <property type="protein sequence ID" value="KDQ15989.1"/>
    <property type="molecule type" value="Genomic_DNA"/>
</dbReference>
<reference evidence="2" key="1">
    <citation type="journal article" date="2014" name="Proc. Natl. Acad. Sci. U.S.A.">
        <title>Extensive sampling of basidiomycete genomes demonstrates inadequacy of the white-rot/brown-rot paradigm for wood decay fungi.</title>
        <authorList>
            <person name="Riley R."/>
            <person name="Salamov A.A."/>
            <person name="Brown D.W."/>
            <person name="Nagy L.G."/>
            <person name="Floudas D."/>
            <person name="Held B.W."/>
            <person name="Levasseur A."/>
            <person name="Lombard V."/>
            <person name="Morin E."/>
            <person name="Otillar R."/>
            <person name="Lindquist E.A."/>
            <person name="Sun H."/>
            <person name="LaButti K.M."/>
            <person name="Schmutz J."/>
            <person name="Jabbour D."/>
            <person name="Luo H."/>
            <person name="Baker S.E."/>
            <person name="Pisabarro A.G."/>
            <person name="Walton J.D."/>
            <person name="Blanchette R.A."/>
            <person name="Henrissat B."/>
            <person name="Martin F."/>
            <person name="Cullen D."/>
            <person name="Hibbett D.S."/>
            <person name="Grigoriev I.V."/>
        </authorList>
    </citation>
    <scope>NUCLEOTIDE SEQUENCE [LARGE SCALE GENOMIC DNA]</scope>
    <source>
        <strain evidence="2">FD-172 SS1</strain>
    </source>
</reference>
<evidence type="ECO:0000313" key="1">
    <source>
        <dbReference type="EMBL" id="KDQ15989.1"/>
    </source>
</evidence>
<accession>A0A067MKC0</accession>
<dbReference type="AlphaFoldDB" id="A0A067MKC0"/>
<dbReference type="STRING" id="930990.A0A067MKC0"/>
<evidence type="ECO:0000313" key="2">
    <source>
        <dbReference type="Proteomes" id="UP000027195"/>
    </source>
</evidence>
<dbReference type="InParanoid" id="A0A067MKC0"/>
<protein>
    <submittedName>
        <fullName evidence="1">Uncharacterized protein</fullName>
    </submittedName>
</protein>
<gene>
    <name evidence="1" type="ORF">BOTBODRAFT_43876</name>
</gene>
<dbReference type="Proteomes" id="UP000027195">
    <property type="component" value="Unassembled WGS sequence"/>
</dbReference>
<proteinExistence type="predicted"/>
<sequence>MSDNINPNNYPHLLLSHDKELEWHYHYPRAGYWFGVLPNHPFVHGTPAVPSTSQATIPATQLSPPQSVTQVTHSFPTDLSFINFLNQALAVAGSLKKRKAPLDESDEAVASISFVKEFCQLKDHLCCAMHTDRYCHVSPVNGQHIPIDIFKLTLWVKKMKKPCRSASSSTTPMIHLHMPSGMFLTNQGEQPMAVTSTPEADANDTKEHMVIYPPVSEFLMDIDHPHPHLDILQYLPTFIDSSYIDVHMVEDMDFSTLLQAINLPIGTASFLHEEVGTWAHCARKGKAHF</sequence>
<dbReference type="HOGENOM" id="CLU_963068_0_0_1"/>